<reference evidence="1 2" key="1">
    <citation type="submission" date="2020-03" db="EMBL/GenBank/DDBJ databases">
        <title>Draft Genome Sequence of Cudoniella acicularis.</title>
        <authorList>
            <person name="Buettner E."/>
            <person name="Kellner H."/>
        </authorList>
    </citation>
    <scope>NUCLEOTIDE SEQUENCE [LARGE SCALE GENOMIC DNA]</scope>
    <source>
        <strain evidence="1 2">DSM 108380</strain>
    </source>
</reference>
<sequence>MNRWPQYLQGQDLASLAPLVNLPPRTQELDISSHNVILQLLSSFDQIIEPTRDSILTEKANVFDHHYLNSFIRWTYKTYKATNTLNKMLAAFQAYHTYCEETGQLRGHEYEEGRRECQLRLDRPVYSSAFIKMAQMLMIQRTIIAAEQGDIEYPADTLDVIRDQFMIYGSGFLINLALKLRVNLAQSELEDLLLIHTDEAREDTVPRLVLRDLKDDSTNNKRVAASGRHLKSGQFKKDYDVVETYAYHRTAHASLVAGNVYTQLLEEAPSHVASAGEQYWIVGREWHTFLGFNAYLGAWRYGLEHLSKRPLNIGALASLEGSHKRAFVEDRQENQGLDATIK</sequence>
<keyword evidence="2" id="KW-1185">Reference proteome</keyword>
<dbReference type="EMBL" id="JAAMPI010001114">
    <property type="protein sequence ID" value="KAF4626644.1"/>
    <property type="molecule type" value="Genomic_DNA"/>
</dbReference>
<protein>
    <submittedName>
        <fullName evidence="1">Uncharacterized protein</fullName>
    </submittedName>
</protein>
<organism evidence="1 2">
    <name type="scientific">Cudoniella acicularis</name>
    <dbReference type="NCBI Taxonomy" id="354080"/>
    <lineage>
        <taxon>Eukaryota</taxon>
        <taxon>Fungi</taxon>
        <taxon>Dikarya</taxon>
        <taxon>Ascomycota</taxon>
        <taxon>Pezizomycotina</taxon>
        <taxon>Leotiomycetes</taxon>
        <taxon>Helotiales</taxon>
        <taxon>Tricladiaceae</taxon>
        <taxon>Cudoniella</taxon>
    </lineage>
</organism>
<proteinExistence type="predicted"/>
<dbReference type="AlphaFoldDB" id="A0A8H4RAP7"/>
<gene>
    <name evidence="1" type="ORF">G7Y89_g11514</name>
</gene>
<dbReference type="OrthoDB" id="3801010at2759"/>
<dbReference type="Proteomes" id="UP000566819">
    <property type="component" value="Unassembled WGS sequence"/>
</dbReference>
<accession>A0A8H4RAP7</accession>
<comment type="caution">
    <text evidence="1">The sequence shown here is derived from an EMBL/GenBank/DDBJ whole genome shotgun (WGS) entry which is preliminary data.</text>
</comment>
<evidence type="ECO:0000313" key="1">
    <source>
        <dbReference type="EMBL" id="KAF4626644.1"/>
    </source>
</evidence>
<evidence type="ECO:0000313" key="2">
    <source>
        <dbReference type="Proteomes" id="UP000566819"/>
    </source>
</evidence>
<name>A0A8H4RAP7_9HELO</name>